<sequence>MVAAKSACALVLALLPTIASAQYNLVKQYQGSSFFDDWDFYNNFDNLTNGDAIFVSAQQASQDQLAFVNGAGNAIMKVDNTSQVAFNQKRNTIRISSKDRFAVGSVWVADMLHVPFGCSVWPAFWSQAPDWPTGGEIDTFEAVNQVTRNQMSLHTEPGCTVSNPVQSSTLQNSTDCSFQANNNEGCVVTNPSTNSYGAPFASAGGGMWVTEFAEKGVSIWFFSRADVPSSLQGNSSSLDTSTLGTPVGNFPSSSCSVDKFFEPQHLIFDITLCGAGNPATFTQTCTGVCYNDYVIGSPSNYDNAYFEVRSVNVFGTSQSVDIPVSSAASSVGARVGAVAMQLALLFGACLVTIL</sequence>
<evidence type="ECO:0000313" key="3">
    <source>
        <dbReference type="EMBL" id="TFY77831.1"/>
    </source>
</evidence>
<organism evidence="3 4">
    <name type="scientific">Hericium alpestre</name>
    <dbReference type="NCBI Taxonomy" id="135208"/>
    <lineage>
        <taxon>Eukaryota</taxon>
        <taxon>Fungi</taxon>
        <taxon>Dikarya</taxon>
        <taxon>Basidiomycota</taxon>
        <taxon>Agaricomycotina</taxon>
        <taxon>Agaricomycetes</taxon>
        <taxon>Russulales</taxon>
        <taxon>Hericiaceae</taxon>
        <taxon>Hericium</taxon>
    </lineage>
</organism>
<dbReference type="SUPFAM" id="SSF49899">
    <property type="entry name" value="Concanavalin A-like lectins/glucanases"/>
    <property type="match status" value="1"/>
</dbReference>
<dbReference type="Pfam" id="PF26113">
    <property type="entry name" value="GH16_XgeA"/>
    <property type="match status" value="1"/>
</dbReference>
<keyword evidence="4" id="KW-1185">Reference proteome</keyword>
<comment type="caution">
    <text evidence="3">The sequence shown here is derived from an EMBL/GenBank/DDBJ whole genome shotgun (WGS) entry which is preliminary data.</text>
</comment>
<dbReference type="GO" id="GO:0004553">
    <property type="term" value="F:hydrolase activity, hydrolyzing O-glycosyl compounds"/>
    <property type="evidence" value="ECO:0007669"/>
    <property type="project" value="InterPro"/>
</dbReference>
<dbReference type="STRING" id="135208.A0A4Y9ZVD0"/>
<reference evidence="3 4" key="1">
    <citation type="submission" date="2019-02" db="EMBL/GenBank/DDBJ databases">
        <title>Genome sequencing of the rare red list fungi Hericium alpestre (H. flagellum).</title>
        <authorList>
            <person name="Buettner E."/>
            <person name="Kellner H."/>
        </authorList>
    </citation>
    <scope>NUCLEOTIDE SEQUENCE [LARGE SCALE GENOMIC DNA]</scope>
    <source>
        <strain evidence="3 4">DSM 108284</strain>
    </source>
</reference>
<gene>
    <name evidence="3" type="ORF">EWM64_g6179</name>
</gene>
<protein>
    <recommendedName>
        <fullName evidence="2">GH16 domain-containing protein</fullName>
    </recommendedName>
</protein>
<dbReference type="EMBL" id="SFCI01000813">
    <property type="protein sequence ID" value="TFY77831.1"/>
    <property type="molecule type" value="Genomic_DNA"/>
</dbReference>
<name>A0A4Y9ZVD0_9AGAM</name>
<dbReference type="AlphaFoldDB" id="A0A4Y9ZVD0"/>
<evidence type="ECO:0000313" key="4">
    <source>
        <dbReference type="Proteomes" id="UP000298061"/>
    </source>
</evidence>
<dbReference type="FunFam" id="2.60.120.200:FF:000179">
    <property type="entry name" value="Unplaced genomic scaffold supercont1.19, whole genome shotgun sequence"/>
    <property type="match status" value="1"/>
</dbReference>
<evidence type="ECO:0000256" key="1">
    <source>
        <dbReference type="SAM" id="SignalP"/>
    </source>
</evidence>
<keyword evidence="1" id="KW-0732">Signal</keyword>
<proteinExistence type="predicted"/>
<dbReference type="PANTHER" id="PTHR10963:SF24">
    <property type="entry name" value="GLYCOSIDASE C21B10.07-RELATED"/>
    <property type="match status" value="1"/>
</dbReference>
<feature type="chain" id="PRO_5021491857" description="GH16 domain-containing protein" evidence="1">
    <location>
        <begin position="22"/>
        <end position="354"/>
    </location>
</feature>
<dbReference type="Proteomes" id="UP000298061">
    <property type="component" value="Unassembled WGS sequence"/>
</dbReference>
<feature type="signal peptide" evidence="1">
    <location>
        <begin position="1"/>
        <end position="21"/>
    </location>
</feature>
<accession>A0A4Y9ZVD0</accession>
<dbReference type="PROSITE" id="PS51762">
    <property type="entry name" value="GH16_2"/>
    <property type="match status" value="1"/>
</dbReference>
<dbReference type="GO" id="GO:0009251">
    <property type="term" value="P:glucan catabolic process"/>
    <property type="evidence" value="ECO:0007669"/>
    <property type="project" value="TreeGrafter"/>
</dbReference>
<dbReference type="OrthoDB" id="192832at2759"/>
<dbReference type="InterPro" id="IPR013320">
    <property type="entry name" value="ConA-like_dom_sf"/>
</dbReference>
<evidence type="ECO:0000259" key="2">
    <source>
        <dbReference type="PROSITE" id="PS51762"/>
    </source>
</evidence>
<dbReference type="InterPro" id="IPR000757">
    <property type="entry name" value="Beta-glucanase-like"/>
</dbReference>
<dbReference type="PANTHER" id="PTHR10963">
    <property type="entry name" value="GLYCOSYL HYDROLASE-RELATED"/>
    <property type="match status" value="1"/>
</dbReference>
<dbReference type="CDD" id="cd02181">
    <property type="entry name" value="GH16_fungal_Lam16A_glucanase"/>
    <property type="match status" value="1"/>
</dbReference>
<dbReference type="InterPro" id="IPR050546">
    <property type="entry name" value="Glycosyl_Hydrlase_16"/>
</dbReference>
<dbReference type="Gene3D" id="2.60.120.200">
    <property type="match status" value="1"/>
</dbReference>
<feature type="domain" description="GH16" evidence="2">
    <location>
        <begin position="20"/>
        <end position="255"/>
    </location>
</feature>